<feature type="signal peptide" evidence="2">
    <location>
        <begin position="1"/>
        <end position="29"/>
    </location>
</feature>
<feature type="region of interest" description="Disordered" evidence="1">
    <location>
        <begin position="26"/>
        <end position="85"/>
    </location>
</feature>
<keyword evidence="2" id="KW-0732">Signal</keyword>
<dbReference type="AlphaFoldDB" id="A0A918UDR4"/>
<feature type="compositionally biased region" description="Low complexity" evidence="1">
    <location>
        <begin position="39"/>
        <end position="50"/>
    </location>
</feature>
<name>A0A918UDR4_9SPHN</name>
<organism evidence="3 4">
    <name type="scientific">Novosphingobium colocasiae</name>
    <dbReference type="NCBI Taxonomy" id="1256513"/>
    <lineage>
        <taxon>Bacteria</taxon>
        <taxon>Pseudomonadati</taxon>
        <taxon>Pseudomonadota</taxon>
        <taxon>Alphaproteobacteria</taxon>
        <taxon>Sphingomonadales</taxon>
        <taxon>Sphingomonadaceae</taxon>
        <taxon>Novosphingobium</taxon>
    </lineage>
</organism>
<keyword evidence="4" id="KW-1185">Reference proteome</keyword>
<dbReference type="EMBL" id="BMZA01000001">
    <property type="protein sequence ID" value="GGY94178.1"/>
    <property type="molecule type" value="Genomic_DNA"/>
</dbReference>
<dbReference type="PROSITE" id="PS51257">
    <property type="entry name" value="PROKAR_LIPOPROTEIN"/>
    <property type="match status" value="1"/>
</dbReference>
<accession>A0A918UDR4</accession>
<dbReference type="Proteomes" id="UP000648075">
    <property type="component" value="Unassembled WGS sequence"/>
</dbReference>
<feature type="chain" id="PRO_5036689951" description="Secreted protein" evidence="2">
    <location>
        <begin position="30"/>
        <end position="85"/>
    </location>
</feature>
<evidence type="ECO:0000313" key="3">
    <source>
        <dbReference type="EMBL" id="GGY94178.1"/>
    </source>
</evidence>
<evidence type="ECO:0008006" key="5">
    <source>
        <dbReference type="Google" id="ProtNLM"/>
    </source>
</evidence>
<protein>
    <recommendedName>
        <fullName evidence="5">Secreted protein</fullName>
    </recommendedName>
</protein>
<proteinExistence type="predicted"/>
<sequence>MKIVLDTRTALIAAAAAATLGLAACNNPADDNLEKQADATEQASDAAADSLESQGMESQADAVEATGEAQADAIEDKADEVRKAN</sequence>
<evidence type="ECO:0000256" key="2">
    <source>
        <dbReference type="SAM" id="SignalP"/>
    </source>
</evidence>
<evidence type="ECO:0000313" key="4">
    <source>
        <dbReference type="Proteomes" id="UP000648075"/>
    </source>
</evidence>
<reference evidence="3" key="1">
    <citation type="journal article" date="2014" name="Int. J. Syst. Evol. Microbiol.">
        <title>Complete genome sequence of Corynebacterium casei LMG S-19264T (=DSM 44701T), isolated from a smear-ripened cheese.</title>
        <authorList>
            <consortium name="US DOE Joint Genome Institute (JGI-PGF)"/>
            <person name="Walter F."/>
            <person name="Albersmeier A."/>
            <person name="Kalinowski J."/>
            <person name="Ruckert C."/>
        </authorList>
    </citation>
    <scope>NUCLEOTIDE SEQUENCE</scope>
    <source>
        <strain evidence="3">KCTC 32255</strain>
    </source>
</reference>
<comment type="caution">
    <text evidence="3">The sequence shown here is derived from an EMBL/GenBank/DDBJ whole genome shotgun (WGS) entry which is preliminary data.</text>
</comment>
<gene>
    <name evidence="3" type="ORF">GCM10011614_06490</name>
</gene>
<feature type="compositionally biased region" description="Basic and acidic residues" evidence="1">
    <location>
        <begin position="74"/>
        <end position="85"/>
    </location>
</feature>
<reference evidence="3" key="2">
    <citation type="submission" date="2020-09" db="EMBL/GenBank/DDBJ databases">
        <authorList>
            <person name="Sun Q."/>
            <person name="Kim S."/>
        </authorList>
    </citation>
    <scope>NUCLEOTIDE SEQUENCE</scope>
    <source>
        <strain evidence="3">KCTC 32255</strain>
    </source>
</reference>
<evidence type="ECO:0000256" key="1">
    <source>
        <dbReference type="SAM" id="MobiDB-lite"/>
    </source>
</evidence>
<dbReference type="RefSeq" id="WP_189619623.1">
    <property type="nucleotide sequence ID" value="NZ_BMZA01000001.1"/>
</dbReference>